<dbReference type="SUPFAM" id="SSF52540">
    <property type="entry name" value="P-loop containing nucleoside triphosphate hydrolases"/>
    <property type="match status" value="1"/>
</dbReference>
<evidence type="ECO:0000313" key="4">
    <source>
        <dbReference type="Proteomes" id="UP000224006"/>
    </source>
</evidence>
<dbReference type="InterPro" id="IPR027417">
    <property type="entry name" value="P-loop_NTPase"/>
</dbReference>
<reference evidence="3 4" key="1">
    <citation type="submission" date="2017-09" db="EMBL/GenBank/DDBJ databases">
        <title>Genome sequencing of Besnoitia besnoiti strain Bb-Ger1.</title>
        <authorList>
            <person name="Schares G."/>
            <person name="Venepally P."/>
            <person name="Lorenzi H.A."/>
        </authorList>
    </citation>
    <scope>NUCLEOTIDE SEQUENCE [LARGE SCALE GENOMIC DNA]</scope>
    <source>
        <strain evidence="3 4">Bb-Ger1</strain>
    </source>
</reference>
<evidence type="ECO:0000313" key="3">
    <source>
        <dbReference type="EMBL" id="PFH32052.1"/>
    </source>
</evidence>
<dbReference type="SUPFAM" id="SSF49899">
    <property type="entry name" value="Concanavalin A-like lectins/glucanases"/>
    <property type="match status" value="1"/>
</dbReference>
<feature type="region of interest" description="Disordered" evidence="1">
    <location>
        <begin position="1"/>
        <end position="54"/>
    </location>
</feature>
<feature type="compositionally biased region" description="Gly residues" evidence="1">
    <location>
        <begin position="1001"/>
        <end position="1020"/>
    </location>
</feature>
<dbReference type="Pfam" id="PF00622">
    <property type="entry name" value="SPRY"/>
    <property type="match status" value="1"/>
</dbReference>
<dbReference type="KEGG" id="bbes:BESB_019930"/>
<accession>A0A2A9M9K4</accession>
<keyword evidence="4" id="KW-1185">Reference proteome</keyword>
<dbReference type="OrthoDB" id="445357at2759"/>
<dbReference type="Gene3D" id="2.60.120.920">
    <property type="match status" value="1"/>
</dbReference>
<feature type="region of interest" description="Disordered" evidence="1">
    <location>
        <begin position="885"/>
        <end position="908"/>
    </location>
</feature>
<feature type="region of interest" description="Disordered" evidence="1">
    <location>
        <begin position="933"/>
        <end position="1020"/>
    </location>
</feature>
<feature type="domain" description="B30.2/SPRY" evidence="2">
    <location>
        <begin position="57"/>
        <end position="254"/>
    </location>
</feature>
<feature type="region of interest" description="Disordered" evidence="1">
    <location>
        <begin position="858"/>
        <end position="877"/>
    </location>
</feature>
<name>A0A2A9M9K4_BESBE</name>
<dbReference type="GO" id="GO:0005634">
    <property type="term" value="C:nucleus"/>
    <property type="evidence" value="ECO:0007669"/>
    <property type="project" value="TreeGrafter"/>
</dbReference>
<organism evidence="3 4">
    <name type="scientific">Besnoitia besnoiti</name>
    <name type="common">Apicomplexan protozoan</name>
    <dbReference type="NCBI Taxonomy" id="94643"/>
    <lineage>
        <taxon>Eukaryota</taxon>
        <taxon>Sar</taxon>
        <taxon>Alveolata</taxon>
        <taxon>Apicomplexa</taxon>
        <taxon>Conoidasida</taxon>
        <taxon>Coccidia</taxon>
        <taxon>Eucoccidiorida</taxon>
        <taxon>Eimeriorina</taxon>
        <taxon>Sarcocystidae</taxon>
        <taxon>Besnoitia</taxon>
    </lineage>
</organism>
<dbReference type="GeneID" id="40307054"/>
<dbReference type="Gene3D" id="3.40.50.300">
    <property type="entry name" value="P-loop containing nucleotide triphosphate hydrolases"/>
    <property type="match status" value="1"/>
</dbReference>
<feature type="compositionally biased region" description="Gly residues" evidence="1">
    <location>
        <begin position="945"/>
        <end position="971"/>
    </location>
</feature>
<feature type="compositionally biased region" description="Basic and acidic residues" evidence="1">
    <location>
        <begin position="499"/>
        <end position="512"/>
    </location>
</feature>
<dbReference type="EMBL" id="NWUJ01000012">
    <property type="protein sequence ID" value="PFH32052.1"/>
    <property type="molecule type" value="Genomic_DNA"/>
</dbReference>
<dbReference type="PANTHER" id="PTHR12381:SF56">
    <property type="entry name" value="B30.2_SPRY DOMAIN-CONTAINING PROTEIN-RELATED"/>
    <property type="match status" value="1"/>
</dbReference>
<dbReference type="GO" id="GO:0003723">
    <property type="term" value="F:RNA binding"/>
    <property type="evidence" value="ECO:0007669"/>
    <property type="project" value="TreeGrafter"/>
</dbReference>
<evidence type="ECO:0000259" key="2">
    <source>
        <dbReference type="PROSITE" id="PS50188"/>
    </source>
</evidence>
<dbReference type="STRING" id="94643.A0A2A9M9K4"/>
<feature type="compositionally biased region" description="Gly residues" evidence="1">
    <location>
        <begin position="691"/>
        <end position="700"/>
    </location>
</feature>
<dbReference type="InterPro" id="IPR013320">
    <property type="entry name" value="ConA-like_dom_sf"/>
</dbReference>
<proteinExistence type="predicted"/>
<dbReference type="InterPro" id="IPR001870">
    <property type="entry name" value="B30.2/SPRY"/>
</dbReference>
<dbReference type="VEuPathDB" id="ToxoDB:BESB_019930"/>
<dbReference type="InterPro" id="IPR043136">
    <property type="entry name" value="B30.2/SPRY_sf"/>
</dbReference>
<feature type="region of interest" description="Disordered" evidence="1">
    <location>
        <begin position="525"/>
        <end position="700"/>
    </location>
</feature>
<dbReference type="InterPro" id="IPR003877">
    <property type="entry name" value="SPRY_dom"/>
</dbReference>
<dbReference type="PROSITE" id="PS50188">
    <property type="entry name" value="B302_SPRY"/>
    <property type="match status" value="1"/>
</dbReference>
<dbReference type="AlphaFoldDB" id="A0A2A9M9K4"/>
<protein>
    <submittedName>
        <fullName evidence="3">SPRY domain-containing protein</fullName>
    </submittedName>
</protein>
<dbReference type="PANTHER" id="PTHR12381">
    <property type="entry name" value="HETEROGENEOUS NUCLEAR RIBONUCLEOPROTEIN U FAMILY MEMBER"/>
    <property type="match status" value="1"/>
</dbReference>
<evidence type="ECO:0000256" key="1">
    <source>
        <dbReference type="SAM" id="MobiDB-lite"/>
    </source>
</evidence>
<feature type="compositionally biased region" description="Gly residues" evidence="1">
    <location>
        <begin position="736"/>
        <end position="749"/>
    </location>
</feature>
<feature type="region of interest" description="Disordered" evidence="1">
    <location>
        <begin position="724"/>
        <end position="818"/>
    </location>
</feature>
<feature type="compositionally biased region" description="Low complexity" evidence="1">
    <location>
        <begin position="25"/>
        <end position="54"/>
    </location>
</feature>
<dbReference type="GO" id="GO:0000380">
    <property type="term" value="P:alternative mRNA splicing, via spliceosome"/>
    <property type="evidence" value="ECO:0007669"/>
    <property type="project" value="TreeGrafter"/>
</dbReference>
<sequence length="1020" mass="104413">MQRPPSQGTPAPPPDKKPAAGHENAAAAPSSAPATASAPSTSAAPSSAAAAAASSSAGAAASPAPAAEASSSRLFPVRLDAADGHLDLQVDAESGLSASCLHTNGFQYTWKGIRTTIGVRGAGKFYFETKVTGTPEVVMPETPPNTRNVCRIGVSLPLSSLYLGETADSWGYGGTAKKSFSRRFETYGEAYGLGDVVGTLIDLDNLRLALTKNGKALGTAYELPARVRDTGLFPHLYLKNVDVQLNVTAATQWFAPPDAQARFIGDVPEEELLPNPVEHPESAKECEFLMMTGLPACGKTVWVERHCAAHPRKSYVVLGTNAIIDQMRVMGVKRQQNYASRWDELMSTATSVFNALVGIASSGRVPRNVIIDQTNVFRNARRRKVQPFYAWGIRRAVTIVTDEATLQQRTAKREQEEGKMVPVAAVMDMKAAFVLPSYEDGFTVIEYPELPEQESRIELRRINDEGRRFKRENQNACSNQPKPHIETRQADEIGTNSTDSRKRARGDMPDEGRWGGGYYYPPFFNQGPGAPRESGPPGVWAGNREGCYPPPQPPAQGGDRAGHGSDARAPGFYGEGDKRQRLGSEAWSYPPPGRYRAGDKAAGAHVRPGWASANSQNYRPPHPNPSYAASCPYGGSRGAPDARGSLASSPGQGPESGDRAGGPGANGYGYGPPGSAGYRDGYGREPADHTGGTGANGYGYGPPGSGGPGANGYGYGPPGSAGYGNGYGREPADHTGGPGANGYGYGPPGSAGYRDGYGREPPGSAGYGNGYGREPADHTGGPGANGYGYGPPGSAGYGDGYGREPADHTGGTGANGYGYGPPGSGGPGANGYGYGPPGSGGPGANGYGYGPPGSAGYGDGYGREPADHTGGPGANGYGYGPPGSAGYGDGYGREPADHTGGTGANGYGYGPPGSGGPGANGYGYGPPGSAGYGDGYGREPADHTGGPGANGYGYGPPGSGGPGANGYGYGPPGSAPTCKGNQPGPGSGFCGYQQPRTQGGAAPGYGGWGGQGGGCTPPGY</sequence>
<gene>
    <name evidence="3" type="ORF">BESB_019930</name>
</gene>
<dbReference type="Proteomes" id="UP000224006">
    <property type="component" value="Chromosome XI"/>
</dbReference>
<feature type="compositionally biased region" description="Gly residues" evidence="1">
    <location>
        <begin position="659"/>
        <end position="674"/>
    </location>
</feature>
<feature type="compositionally biased region" description="Gly residues" evidence="1">
    <location>
        <begin position="780"/>
        <end position="800"/>
    </location>
</feature>
<comment type="caution">
    <text evidence="3">The sequence shown here is derived from an EMBL/GenBank/DDBJ whole genome shotgun (WGS) entry which is preliminary data.</text>
</comment>
<feature type="region of interest" description="Disordered" evidence="1">
    <location>
        <begin position="471"/>
        <end position="512"/>
    </location>
</feature>
<dbReference type="RefSeq" id="XP_029216061.1">
    <property type="nucleotide sequence ID" value="XM_029360702.1"/>
</dbReference>
<dbReference type="Pfam" id="PF13671">
    <property type="entry name" value="AAA_33"/>
    <property type="match status" value="1"/>
</dbReference>
<dbReference type="SMART" id="SM00449">
    <property type="entry name" value="SPRY"/>
    <property type="match status" value="1"/>
</dbReference>